<name>L0I5N2_HALRX</name>
<evidence type="ECO:0000256" key="5">
    <source>
        <dbReference type="ARBA" id="ARBA00022801"/>
    </source>
</evidence>
<dbReference type="PANTHER" id="PTHR43221">
    <property type="entry name" value="PROTEASE HTPX"/>
    <property type="match status" value="1"/>
</dbReference>
<keyword evidence="14" id="KW-1185">Reference proteome</keyword>
<keyword evidence="8 10" id="KW-0482">Metalloprotease</keyword>
<accession>L0I5N2</accession>
<evidence type="ECO:0000256" key="10">
    <source>
        <dbReference type="RuleBase" id="RU003983"/>
    </source>
</evidence>
<keyword evidence="5 10" id="KW-0378">Hydrolase</keyword>
<organism evidence="13 14">
    <name type="scientific">Halovivax ruber (strain DSM 18193 / JCM 13892 / XH-70)</name>
    <dbReference type="NCBI Taxonomy" id="797302"/>
    <lineage>
        <taxon>Archaea</taxon>
        <taxon>Methanobacteriati</taxon>
        <taxon>Methanobacteriota</taxon>
        <taxon>Stenosarchaea group</taxon>
        <taxon>Halobacteria</taxon>
        <taxon>Halobacteriales</taxon>
        <taxon>Natrialbaceae</taxon>
        <taxon>Halovivax</taxon>
    </lineage>
</organism>
<dbReference type="GO" id="GO:0004222">
    <property type="term" value="F:metalloendopeptidase activity"/>
    <property type="evidence" value="ECO:0007669"/>
    <property type="project" value="InterPro"/>
</dbReference>
<keyword evidence="7 11" id="KW-1133">Transmembrane helix</keyword>
<dbReference type="Pfam" id="PF01435">
    <property type="entry name" value="Peptidase_M48"/>
    <property type="match status" value="1"/>
</dbReference>
<evidence type="ECO:0000256" key="7">
    <source>
        <dbReference type="ARBA" id="ARBA00022989"/>
    </source>
</evidence>
<evidence type="ECO:0000259" key="12">
    <source>
        <dbReference type="Pfam" id="PF01435"/>
    </source>
</evidence>
<dbReference type="GeneID" id="14377828"/>
<reference evidence="13" key="1">
    <citation type="submission" date="2011-09" db="EMBL/GenBank/DDBJ databases">
        <title>Complete sequence of Halovivax ruber XH-70.</title>
        <authorList>
            <consortium name="US DOE Joint Genome Institute"/>
            <person name="Lucas S."/>
            <person name="Han J."/>
            <person name="Lapidus A."/>
            <person name="Cheng J.-F."/>
            <person name="Goodwin L."/>
            <person name="Pitluck S."/>
            <person name="Peters L."/>
            <person name="Mikhailova N."/>
            <person name="Davenport K."/>
            <person name="Detter J.C."/>
            <person name="Han C."/>
            <person name="Tapia R."/>
            <person name="Land M."/>
            <person name="Hauser L."/>
            <person name="Kyrpides N."/>
            <person name="Ivanova N."/>
            <person name="Pagani I."/>
            <person name="Sproer C."/>
            <person name="Anderson I."/>
            <person name="Woyke T."/>
        </authorList>
    </citation>
    <scope>NUCLEOTIDE SEQUENCE</scope>
    <source>
        <strain evidence="13">XH-70</strain>
    </source>
</reference>
<sequence>MNPDRNPLALAFAVTVGWIALLTVVFLGGVWAITFGVFSVLGVSSASTSASLLTAVALCWLGVREFRQVTAVERLADARTVTPDECPTLYRLTTRVAAQLDVPPPTIALADSPAPQALVVGLRPGNVHLVLSTGVIDALGGDDSPVSGELEAVIAHELAHVANRDAMVMTVASVPVLLASRPKSWALSVASETDSFASVFLTAPIGLLSGAVWLLGRATTARLSRARERVADRTAVEVTGSASALAGALATLDDEIDAAPDRDLRTVSALSSLSILPLEPSDPVLLGPDGERKPPYWRVERALNRLFRTHPPTADRVDSLATLVDRS</sequence>
<dbReference type="eggNOG" id="arCOG01331">
    <property type="taxonomic scope" value="Archaea"/>
</dbReference>
<keyword evidence="6 10" id="KW-0862">Zinc</keyword>
<dbReference type="InterPro" id="IPR001915">
    <property type="entry name" value="Peptidase_M48"/>
</dbReference>
<dbReference type="KEGG" id="hru:Halru_0163"/>
<dbReference type="Proteomes" id="UP000010846">
    <property type="component" value="Chromosome"/>
</dbReference>
<dbReference type="AlphaFoldDB" id="L0I5N2"/>
<feature type="transmembrane region" description="Helical" evidence="11">
    <location>
        <begin position="196"/>
        <end position="215"/>
    </location>
</feature>
<keyword evidence="2 10" id="KW-0645">Protease</keyword>
<gene>
    <name evidence="13" type="ordered locus">Halru_0163</name>
</gene>
<dbReference type="GO" id="GO:0006508">
    <property type="term" value="P:proteolysis"/>
    <property type="evidence" value="ECO:0007669"/>
    <property type="project" value="UniProtKB-KW"/>
</dbReference>
<dbReference type="EMBL" id="CP003050">
    <property type="protein sequence ID" value="AGB14815.1"/>
    <property type="molecule type" value="Genomic_DNA"/>
</dbReference>
<dbReference type="STRING" id="797302.Halru_0163"/>
<evidence type="ECO:0000256" key="11">
    <source>
        <dbReference type="SAM" id="Phobius"/>
    </source>
</evidence>
<evidence type="ECO:0000256" key="9">
    <source>
        <dbReference type="ARBA" id="ARBA00023136"/>
    </source>
</evidence>
<dbReference type="GO" id="GO:0046872">
    <property type="term" value="F:metal ion binding"/>
    <property type="evidence" value="ECO:0007669"/>
    <property type="project" value="UniProtKB-KW"/>
</dbReference>
<keyword evidence="4" id="KW-0479">Metal-binding</keyword>
<proteinExistence type="inferred from homology"/>
<comment type="cofactor">
    <cofactor evidence="10">
        <name>Zn(2+)</name>
        <dbReference type="ChEBI" id="CHEBI:29105"/>
    </cofactor>
    <text evidence="10">Binds 1 zinc ion per subunit.</text>
</comment>
<dbReference type="HOGENOM" id="CLU_042266_0_1_2"/>
<keyword evidence="3 11" id="KW-0812">Transmembrane</keyword>
<evidence type="ECO:0000256" key="4">
    <source>
        <dbReference type="ARBA" id="ARBA00022723"/>
    </source>
</evidence>
<evidence type="ECO:0000256" key="1">
    <source>
        <dbReference type="ARBA" id="ARBA00022475"/>
    </source>
</evidence>
<evidence type="ECO:0000313" key="13">
    <source>
        <dbReference type="EMBL" id="AGB14815.1"/>
    </source>
</evidence>
<comment type="similarity">
    <text evidence="10">Belongs to the peptidase M48 family.</text>
</comment>
<keyword evidence="9 11" id="KW-0472">Membrane</keyword>
<feature type="domain" description="Peptidase M48" evidence="12">
    <location>
        <begin position="88"/>
        <end position="322"/>
    </location>
</feature>
<evidence type="ECO:0000313" key="14">
    <source>
        <dbReference type="Proteomes" id="UP000010846"/>
    </source>
</evidence>
<evidence type="ECO:0000256" key="2">
    <source>
        <dbReference type="ARBA" id="ARBA00022670"/>
    </source>
</evidence>
<dbReference type="InterPro" id="IPR050083">
    <property type="entry name" value="HtpX_protease"/>
</dbReference>
<feature type="transmembrane region" description="Helical" evidence="11">
    <location>
        <begin position="42"/>
        <end position="63"/>
    </location>
</feature>
<dbReference type="RefSeq" id="WP_015299513.1">
    <property type="nucleotide sequence ID" value="NC_019964.1"/>
</dbReference>
<protein>
    <submittedName>
        <fullName evidence="13">Zn-dependent protease with chaperone function</fullName>
    </submittedName>
</protein>
<keyword evidence="1" id="KW-1003">Cell membrane</keyword>
<evidence type="ECO:0000256" key="3">
    <source>
        <dbReference type="ARBA" id="ARBA00022692"/>
    </source>
</evidence>
<evidence type="ECO:0000256" key="8">
    <source>
        <dbReference type="ARBA" id="ARBA00023049"/>
    </source>
</evidence>
<evidence type="ECO:0000256" key="6">
    <source>
        <dbReference type="ARBA" id="ARBA00022833"/>
    </source>
</evidence>
<dbReference type="PANTHER" id="PTHR43221:SF2">
    <property type="entry name" value="PROTEASE HTPX HOMOLOG"/>
    <property type="match status" value="1"/>
</dbReference>
<dbReference type="Gene3D" id="3.30.2010.10">
    <property type="entry name" value="Metalloproteases ('zincins'), catalytic domain"/>
    <property type="match status" value="1"/>
</dbReference>